<dbReference type="eggNOG" id="COG4286">
    <property type="taxonomic scope" value="Bacteria"/>
</dbReference>
<proteinExistence type="inferred from homology"/>
<protein>
    <recommendedName>
        <fullName evidence="4">Metal-dependent protein hydrolase</fullName>
    </recommendedName>
</protein>
<dbReference type="Proteomes" id="UP000006263">
    <property type="component" value="Unassembled WGS sequence"/>
</dbReference>
<organism evidence="2 3">
    <name type="scientific">Paraglaciecola mesophila KMM 241</name>
    <dbReference type="NCBI Taxonomy" id="1128912"/>
    <lineage>
        <taxon>Bacteria</taxon>
        <taxon>Pseudomonadati</taxon>
        <taxon>Pseudomonadota</taxon>
        <taxon>Gammaproteobacteria</taxon>
        <taxon>Alteromonadales</taxon>
        <taxon>Alteromonadaceae</taxon>
        <taxon>Paraglaciecola</taxon>
    </lineage>
</organism>
<comment type="similarity">
    <text evidence="1">Belongs to the MYG1 family.</text>
</comment>
<accession>K6Z8I9</accession>
<evidence type="ECO:0008006" key="4">
    <source>
        <dbReference type="Google" id="ProtNLM"/>
    </source>
</evidence>
<dbReference type="InterPro" id="IPR003226">
    <property type="entry name" value="MYG1_exonuclease"/>
</dbReference>
<sequence length="290" mass="31353">MMNDKIVVTHSGNFHADDVFSVAALKSVFPTFTLIRTRDKEVIAKADVVIDVGGEHDAATDRFDHHQRGGAGERDNGVPYSSFGLIWQKYGLAICDDNQELANAIDAGLVSTIDAIDCGHVKGVAEGISLSQTISMFNPTWQEEGDFDAGFNEAVDFAARILARAIAAASGGLNAKAIVAEAIKNAQDPRVIVLEKYTPWKKTVHALSEQALYMVYPSQSGQWMIQTVPVEPGSFEDRKSLPKPWAGLSDAELQAETGIEDAMFCHNGLFIAGTTSFESTMKMAALALQE</sequence>
<evidence type="ECO:0000313" key="3">
    <source>
        <dbReference type="Proteomes" id="UP000006263"/>
    </source>
</evidence>
<reference evidence="2 3" key="1">
    <citation type="journal article" date="2017" name="Antonie Van Leeuwenhoek">
        <title>Rhizobium rhizosphaerae sp. nov., a novel species isolated from rice rhizosphere.</title>
        <authorList>
            <person name="Zhao J.J."/>
            <person name="Zhang J."/>
            <person name="Zhang R.J."/>
            <person name="Zhang C.W."/>
            <person name="Yin H.Q."/>
            <person name="Zhang X.X."/>
        </authorList>
    </citation>
    <scope>NUCLEOTIDE SEQUENCE [LARGE SCALE GENOMIC DNA]</scope>
    <source>
        <strain evidence="2 3">KMM 241</strain>
    </source>
</reference>
<dbReference type="EMBL" id="BAEP01000086">
    <property type="protein sequence ID" value="GAC26702.1"/>
    <property type="molecule type" value="Genomic_DNA"/>
</dbReference>
<name>K6Z8I9_9ALTE</name>
<dbReference type="AlphaFoldDB" id="K6Z8I9"/>
<dbReference type="GO" id="GO:0005737">
    <property type="term" value="C:cytoplasm"/>
    <property type="evidence" value="ECO:0007669"/>
    <property type="project" value="TreeGrafter"/>
</dbReference>
<evidence type="ECO:0000256" key="1">
    <source>
        <dbReference type="ARBA" id="ARBA00010105"/>
    </source>
</evidence>
<dbReference type="Pfam" id="PF03690">
    <property type="entry name" value="MYG1_exonuc"/>
    <property type="match status" value="1"/>
</dbReference>
<comment type="caution">
    <text evidence="2">The sequence shown here is derived from an EMBL/GenBank/DDBJ whole genome shotgun (WGS) entry which is preliminary data.</text>
</comment>
<gene>
    <name evidence="2" type="ORF">GMES_4436</name>
</gene>
<dbReference type="PANTHER" id="PTHR11215:SF1">
    <property type="entry name" value="MYG1 EXONUCLEASE"/>
    <property type="match status" value="1"/>
</dbReference>
<evidence type="ECO:0000313" key="2">
    <source>
        <dbReference type="EMBL" id="GAC26702.1"/>
    </source>
</evidence>
<dbReference type="PANTHER" id="PTHR11215">
    <property type="entry name" value="METAL DEPENDENT HYDROLASE - RELATED"/>
    <property type="match status" value="1"/>
</dbReference>